<gene>
    <name evidence="7" type="ORF">GCM10023191_032380</name>
</gene>
<keyword evidence="2" id="KW-0805">Transcription regulation</keyword>
<evidence type="ECO:0000313" key="8">
    <source>
        <dbReference type="Proteomes" id="UP001500503"/>
    </source>
</evidence>
<dbReference type="Pfam" id="PF13977">
    <property type="entry name" value="TetR_C_6"/>
    <property type="match status" value="1"/>
</dbReference>
<dbReference type="InterPro" id="IPR001647">
    <property type="entry name" value="HTH_TetR"/>
</dbReference>
<dbReference type="InterPro" id="IPR009057">
    <property type="entry name" value="Homeodomain-like_sf"/>
</dbReference>
<dbReference type="EMBL" id="BAABHF010000019">
    <property type="protein sequence ID" value="GAA4493992.1"/>
    <property type="molecule type" value="Genomic_DNA"/>
</dbReference>
<accession>A0ABP8PXA6</accession>
<evidence type="ECO:0000256" key="2">
    <source>
        <dbReference type="ARBA" id="ARBA00023015"/>
    </source>
</evidence>
<keyword evidence="4" id="KW-0804">Transcription</keyword>
<keyword evidence="8" id="KW-1185">Reference proteome</keyword>
<feature type="domain" description="HTH tetR-type" evidence="6">
    <location>
        <begin position="8"/>
        <end position="68"/>
    </location>
</feature>
<dbReference type="InterPro" id="IPR050109">
    <property type="entry name" value="HTH-type_TetR-like_transc_reg"/>
</dbReference>
<dbReference type="PANTHER" id="PTHR30055">
    <property type="entry name" value="HTH-TYPE TRANSCRIPTIONAL REGULATOR RUTR"/>
    <property type="match status" value="1"/>
</dbReference>
<evidence type="ECO:0000313" key="7">
    <source>
        <dbReference type="EMBL" id="GAA4493992.1"/>
    </source>
</evidence>
<evidence type="ECO:0000256" key="1">
    <source>
        <dbReference type="ARBA" id="ARBA00022491"/>
    </source>
</evidence>
<dbReference type="InterPro" id="IPR039538">
    <property type="entry name" value="BetI_C"/>
</dbReference>
<evidence type="ECO:0000256" key="4">
    <source>
        <dbReference type="ARBA" id="ARBA00023163"/>
    </source>
</evidence>
<comment type="caution">
    <text evidence="7">The sequence shown here is derived from an EMBL/GenBank/DDBJ whole genome shotgun (WGS) entry which is preliminary data.</text>
</comment>
<keyword evidence="1" id="KW-0678">Repressor</keyword>
<dbReference type="Pfam" id="PF00440">
    <property type="entry name" value="TetR_N"/>
    <property type="match status" value="1"/>
</dbReference>
<dbReference type="Gene3D" id="1.10.357.10">
    <property type="entry name" value="Tetracycline Repressor, domain 2"/>
    <property type="match status" value="1"/>
</dbReference>
<dbReference type="PANTHER" id="PTHR30055:SF234">
    <property type="entry name" value="HTH-TYPE TRANSCRIPTIONAL REGULATOR BETI"/>
    <property type="match status" value="1"/>
</dbReference>
<evidence type="ECO:0000259" key="6">
    <source>
        <dbReference type="PROSITE" id="PS50977"/>
    </source>
</evidence>
<organism evidence="7 8">
    <name type="scientific">Actinoallomurus oryzae</name>
    <dbReference type="NCBI Taxonomy" id="502180"/>
    <lineage>
        <taxon>Bacteria</taxon>
        <taxon>Bacillati</taxon>
        <taxon>Actinomycetota</taxon>
        <taxon>Actinomycetes</taxon>
        <taxon>Streptosporangiales</taxon>
        <taxon>Thermomonosporaceae</taxon>
        <taxon>Actinoallomurus</taxon>
    </lineage>
</organism>
<dbReference type="SUPFAM" id="SSF46689">
    <property type="entry name" value="Homeodomain-like"/>
    <property type="match status" value="1"/>
</dbReference>
<name>A0ABP8PXA6_9ACTN</name>
<dbReference type="SUPFAM" id="SSF48498">
    <property type="entry name" value="Tetracyclin repressor-like, C-terminal domain"/>
    <property type="match status" value="1"/>
</dbReference>
<feature type="DNA-binding region" description="H-T-H motif" evidence="5">
    <location>
        <begin position="31"/>
        <end position="50"/>
    </location>
</feature>
<dbReference type="PROSITE" id="PS50977">
    <property type="entry name" value="HTH_TETR_2"/>
    <property type="match status" value="1"/>
</dbReference>
<keyword evidence="3 5" id="KW-0238">DNA-binding</keyword>
<sequence length="197" mass="21355">MPRRVDHDERRRQIAEAVLRIAAGRGLEAVSMREVAAEAGVSIGRVQHYFASKDQMLVFAAGRLREHLEQRIRRGLPAAGPPHAPLRSLRAVLVALLPLDRDGREDARAGAAVLIRALGEAELAERYRSGRSDIVATMAEWLRSAADAGELRGDLDPGLEASVLLALVGGLASDLLLGHHTPEQAIAIIDHQLKRLS</sequence>
<dbReference type="InterPro" id="IPR036271">
    <property type="entry name" value="Tet_transcr_reg_TetR-rel_C_sf"/>
</dbReference>
<evidence type="ECO:0000256" key="5">
    <source>
        <dbReference type="PROSITE-ProRule" id="PRU00335"/>
    </source>
</evidence>
<proteinExistence type="predicted"/>
<evidence type="ECO:0000256" key="3">
    <source>
        <dbReference type="ARBA" id="ARBA00023125"/>
    </source>
</evidence>
<reference evidence="8" key="1">
    <citation type="journal article" date="2019" name="Int. J. Syst. Evol. Microbiol.">
        <title>The Global Catalogue of Microorganisms (GCM) 10K type strain sequencing project: providing services to taxonomists for standard genome sequencing and annotation.</title>
        <authorList>
            <consortium name="The Broad Institute Genomics Platform"/>
            <consortium name="The Broad Institute Genome Sequencing Center for Infectious Disease"/>
            <person name="Wu L."/>
            <person name="Ma J."/>
        </authorList>
    </citation>
    <scope>NUCLEOTIDE SEQUENCE [LARGE SCALE GENOMIC DNA]</scope>
    <source>
        <strain evidence="8">JCM 17933</strain>
    </source>
</reference>
<dbReference type="Proteomes" id="UP001500503">
    <property type="component" value="Unassembled WGS sequence"/>
</dbReference>
<protein>
    <submittedName>
        <fullName evidence="7">TetR/AcrR family transcriptional regulator</fullName>
    </submittedName>
</protein>